<evidence type="ECO:0000313" key="3">
    <source>
        <dbReference type="EMBL" id="TBW47513.1"/>
    </source>
</evidence>
<feature type="chain" id="PRO_5045895947" description="DUF6160 domain-containing protein" evidence="1">
    <location>
        <begin position="31"/>
        <end position="802"/>
    </location>
</feature>
<evidence type="ECO:0000259" key="2">
    <source>
        <dbReference type="Pfam" id="PF19657"/>
    </source>
</evidence>
<sequence length="802" mass="84306">MRAAMKPSVITRAGAPLIALLVPVSPSVLADLQSLDDSAMAGISGQSGITMELDLAATANSISYFDDGSGIHLDGFRIGAASDPNGRAHQIYKIDILDDASLNLDFVVQDRRIEFTDVRLDDNPAASMGGVFFDHDLDGNLRLSPGGSLSSSGYTYDVSYQMTNGRLGYRTNGNEVFLDGITMDVNAPGMTLDVDGSTLVLASPSVTGSFSVDAIRYSNNPLNHGVSSDVTSGALLPSYGSLSGDFDLSSETWIAAGGRFGDEGIRVDGSTTINSANFIYSDDGNSIALLGMTGVNTVDNLRLDVALDWQGRQSLALTVDSISGNLDIQQVQLGGNGGNLGQINLDYLFADQTINGQAYTNAVYLQGGGNADAGSQGLRLAAQWSLANANVAYTEDGNRVIFSGLQSWGQGDLTVDVTRNEVLNGTQFYDGLRIGFEGVKGGYRINGLKVGDDDAPLQGGTELLLALGVFPSYDFEIDGQITLGAGGASGEGLTINSDIQITNGRAALVAAPYDEGNGEVSQKGLWATELNYDTHVREMTVDVTDDGLAIIKGEAWGTMDIGNLRVGDKVEGNSFGRFVVQNYEKGSSMTIRPGGADNVCVGGSGTDASSCAASGGLWEMRGEEGVTVSLKQVFARAISDTKRNAFIWETNRSQGAGGPENGTGTQLVLNDIHTSDGEDLDGDGIEDNTFGIQTDLSVDIYHTKVVKKEDGADANGVVGNRGDEKIMDTSTAAGYRYVAAPTDTEKADRPLGFAVQAHSRFKELSVNNIDLVHPTGGAATAIYGVKMQNMDIRANLTATPIQ</sequence>
<protein>
    <recommendedName>
        <fullName evidence="2">DUF6160 domain-containing protein</fullName>
    </recommendedName>
</protein>
<evidence type="ECO:0000313" key="4">
    <source>
        <dbReference type="Proteomes" id="UP000313645"/>
    </source>
</evidence>
<dbReference type="Pfam" id="PF19657">
    <property type="entry name" value="DUF6160"/>
    <property type="match status" value="1"/>
</dbReference>
<proteinExistence type="predicted"/>
<gene>
    <name evidence="3" type="ORF">EZI54_22605</name>
</gene>
<feature type="signal peptide" evidence="1">
    <location>
        <begin position="1"/>
        <end position="30"/>
    </location>
</feature>
<dbReference type="Proteomes" id="UP000313645">
    <property type="component" value="Unassembled WGS sequence"/>
</dbReference>
<keyword evidence="4" id="KW-1185">Reference proteome</keyword>
<name>A0ABY1ZDR2_9GAMM</name>
<feature type="domain" description="DUF6160" evidence="2">
    <location>
        <begin position="17"/>
        <end position="105"/>
    </location>
</feature>
<keyword evidence="1" id="KW-0732">Signal</keyword>
<dbReference type="InterPro" id="IPR046158">
    <property type="entry name" value="DUF6160"/>
</dbReference>
<comment type="caution">
    <text evidence="3">The sequence shown here is derived from an EMBL/GenBank/DDBJ whole genome shotgun (WGS) entry which is preliminary data.</text>
</comment>
<accession>A0ABY1ZDR2</accession>
<evidence type="ECO:0000256" key="1">
    <source>
        <dbReference type="SAM" id="SignalP"/>
    </source>
</evidence>
<organism evidence="3 4">
    <name type="scientific">Marinobacter halodurans</name>
    <dbReference type="NCBI Taxonomy" id="2528979"/>
    <lineage>
        <taxon>Bacteria</taxon>
        <taxon>Pseudomonadati</taxon>
        <taxon>Pseudomonadota</taxon>
        <taxon>Gammaproteobacteria</taxon>
        <taxon>Pseudomonadales</taxon>
        <taxon>Marinobacteraceae</taxon>
        <taxon>Marinobacter</taxon>
    </lineage>
</organism>
<dbReference type="EMBL" id="SJDL01000065">
    <property type="protein sequence ID" value="TBW47513.1"/>
    <property type="molecule type" value="Genomic_DNA"/>
</dbReference>
<reference evidence="3 4" key="1">
    <citation type="submission" date="2019-02" db="EMBL/GenBank/DDBJ databases">
        <title>Marinobacter halodurans sp. nov., a marine bacterium isolated from sea tidal flat.</title>
        <authorList>
            <person name="Yoo Y."/>
            <person name="Lee D.W."/>
            <person name="Kim B.S."/>
            <person name="Kim J.-J."/>
        </authorList>
    </citation>
    <scope>NUCLEOTIDE SEQUENCE [LARGE SCALE GENOMIC DNA]</scope>
    <source>
        <strain evidence="3 4">YJ-S3-2</strain>
    </source>
</reference>